<evidence type="ECO:0008006" key="4">
    <source>
        <dbReference type="Google" id="ProtNLM"/>
    </source>
</evidence>
<reference evidence="2" key="1">
    <citation type="submission" date="2022-06" db="EMBL/GenBank/DDBJ databases">
        <authorList>
            <person name="Berger JAMES D."/>
            <person name="Berger JAMES D."/>
        </authorList>
    </citation>
    <scope>NUCLEOTIDE SEQUENCE [LARGE SCALE GENOMIC DNA]</scope>
</reference>
<evidence type="ECO:0000313" key="3">
    <source>
        <dbReference type="WBParaSite" id="TREG1_88350.1"/>
    </source>
</evidence>
<keyword evidence="2" id="KW-1185">Reference proteome</keyword>
<dbReference type="PANTHER" id="PTHR37932">
    <property type="entry name" value="SMALL LYSINE-RICH PROTEIN 1"/>
    <property type="match status" value="1"/>
</dbReference>
<accession>A0AA85KI58</accession>
<protein>
    <recommendedName>
        <fullName evidence="4">Small lysine-rich protein 1</fullName>
    </recommendedName>
</protein>
<evidence type="ECO:0000313" key="2">
    <source>
        <dbReference type="Proteomes" id="UP000050795"/>
    </source>
</evidence>
<dbReference type="PANTHER" id="PTHR37932:SF1">
    <property type="entry name" value="SMALL LYSINE-RICH PROTEIN 1"/>
    <property type="match status" value="1"/>
</dbReference>
<feature type="region of interest" description="Disordered" evidence="1">
    <location>
        <begin position="1"/>
        <end position="33"/>
    </location>
</feature>
<proteinExistence type="predicted"/>
<dbReference type="AlphaFoldDB" id="A0AA85KI58"/>
<dbReference type="Proteomes" id="UP000050795">
    <property type="component" value="Unassembled WGS sequence"/>
</dbReference>
<feature type="compositionally biased region" description="Polar residues" evidence="1">
    <location>
        <begin position="85"/>
        <end position="103"/>
    </location>
</feature>
<evidence type="ECO:0000256" key="1">
    <source>
        <dbReference type="SAM" id="MobiDB-lite"/>
    </source>
</evidence>
<dbReference type="InterPro" id="IPR037760">
    <property type="entry name" value="SMKR1"/>
</dbReference>
<organism evidence="2 3">
    <name type="scientific">Trichobilharzia regenti</name>
    <name type="common">Nasal bird schistosome</name>
    <dbReference type="NCBI Taxonomy" id="157069"/>
    <lineage>
        <taxon>Eukaryota</taxon>
        <taxon>Metazoa</taxon>
        <taxon>Spiralia</taxon>
        <taxon>Lophotrochozoa</taxon>
        <taxon>Platyhelminthes</taxon>
        <taxon>Trematoda</taxon>
        <taxon>Digenea</taxon>
        <taxon>Strigeidida</taxon>
        <taxon>Schistosomatoidea</taxon>
        <taxon>Schistosomatidae</taxon>
        <taxon>Trichobilharzia</taxon>
    </lineage>
</organism>
<sequence length="103" mass="11847">MPKPRGKSKVKRGKKRKSGKIKHKSGDSSRQKKIKQEIDILGKIAMENLYYIAHNAPSALVYRGFRWSGMKMKKGKGKRKEVKNDNITQTLNQNNKNSYLSEL</sequence>
<reference evidence="3" key="2">
    <citation type="submission" date="2023-11" db="UniProtKB">
        <authorList>
            <consortium name="WormBaseParasite"/>
        </authorList>
    </citation>
    <scope>IDENTIFICATION</scope>
</reference>
<feature type="compositionally biased region" description="Basic residues" evidence="1">
    <location>
        <begin position="1"/>
        <end position="23"/>
    </location>
</feature>
<feature type="region of interest" description="Disordered" evidence="1">
    <location>
        <begin position="72"/>
        <end position="103"/>
    </location>
</feature>
<dbReference type="WBParaSite" id="TREG1_88350.1">
    <property type="protein sequence ID" value="TREG1_88350.1"/>
    <property type="gene ID" value="TREG1_88350"/>
</dbReference>
<feature type="compositionally biased region" description="Basic residues" evidence="1">
    <location>
        <begin position="72"/>
        <end position="81"/>
    </location>
</feature>
<name>A0AA85KI58_TRIRE</name>
<feature type="compositionally biased region" description="Basic and acidic residues" evidence="1">
    <location>
        <begin position="24"/>
        <end position="33"/>
    </location>
</feature>